<evidence type="ECO:0000313" key="11">
    <source>
        <dbReference type="Proteomes" id="UP000095709"/>
    </source>
</evidence>
<dbReference type="PANTHER" id="PTHR22600:SF57">
    <property type="entry name" value="BETA-N-ACETYLHEXOSAMINIDASE"/>
    <property type="match status" value="1"/>
</dbReference>
<dbReference type="AlphaFoldDB" id="A0A174GJF4"/>
<dbReference type="SUPFAM" id="SSF51445">
    <property type="entry name" value="(Trans)glycosidases"/>
    <property type="match status" value="1"/>
</dbReference>
<evidence type="ECO:0000256" key="5">
    <source>
        <dbReference type="ARBA" id="ARBA00023295"/>
    </source>
</evidence>
<evidence type="ECO:0000259" key="8">
    <source>
        <dbReference type="Pfam" id="PF00728"/>
    </source>
</evidence>
<evidence type="ECO:0000256" key="4">
    <source>
        <dbReference type="ARBA" id="ARBA00022801"/>
    </source>
</evidence>
<keyword evidence="5 10" id="KW-0326">Glycosidase</keyword>
<dbReference type="RefSeq" id="WP_055265217.1">
    <property type="nucleotide sequence ID" value="NZ_CZAL01000001.1"/>
</dbReference>
<comment type="catalytic activity">
    <reaction evidence="1">
        <text>Hydrolysis of terminal non-reducing N-acetyl-D-hexosamine residues in N-acetyl-beta-D-hexosaminides.</text>
        <dbReference type="EC" id="3.2.1.52"/>
    </reaction>
</comment>
<feature type="domain" description="Glycoside hydrolase family 20 catalytic" evidence="8">
    <location>
        <begin position="133"/>
        <end position="371"/>
    </location>
</feature>
<dbReference type="InterPro" id="IPR025705">
    <property type="entry name" value="Beta_hexosaminidase_sua/sub"/>
</dbReference>
<dbReference type="EC" id="3.2.1.52" evidence="3"/>
<comment type="similarity">
    <text evidence="2">Belongs to the glycosyl hydrolase 20 family.</text>
</comment>
<dbReference type="Gene3D" id="3.20.20.80">
    <property type="entry name" value="Glycosidases"/>
    <property type="match status" value="1"/>
</dbReference>
<dbReference type="InterPro" id="IPR017853">
    <property type="entry name" value="GH"/>
</dbReference>
<dbReference type="CDD" id="cd06565">
    <property type="entry name" value="GH20_GcnA-like"/>
    <property type="match status" value="1"/>
</dbReference>
<dbReference type="Pfam" id="PF00728">
    <property type="entry name" value="Glyco_hydro_20"/>
    <property type="match status" value="1"/>
</dbReference>
<dbReference type="Pfam" id="PF02838">
    <property type="entry name" value="Glyco_hydro_20b"/>
    <property type="match status" value="1"/>
</dbReference>
<dbReference type="GO" id="GO:0004563">
    <property type="term" value="F:beta-N-acetylhexosaminidase activity"/>
    <property type="evidence" value="ECO:0007669"/>
    <property type="project" value="UniProtKB-EC"/>
</dbReference>
<evidence type="ECO:0000256" key="2">
    <source>
        <dbReference type="ARBA" id="ARBA00006285"/>
    </source>
</evidence>
<protein>
    <recommendedName>
        <fullName evidence="3">beta-N-acetylhexosaminidase</fullName>
        <ecNumber evidence="3">3.2.1.52</ecNumber>
    </recommendedName>
</protein>
<proteinExistence type="inferred from homology"/>
<gene>
    <name evidence="10" type="primary">exo I_1</name>
    <name evidence="10" type="ORF">ERS852498_00043</name>
</gene>
<dbReference type="GO" id="GO:0016020">
    <property type="term" value="C:membrane"/>
    <property type="evidence" value="ECO:0007669"/>
    <property type="project" value="TreeGrafter"/>
</dbReference>
<dbReference type="InterPro" id="IPR015882">
    <property type="entry name" value="HEX_bac_N"/>
</dbReference>
<dbReference type="SUPFAM" id="SSF55545">
    <property type="entry name" value="beta-N-acetylhexosaminidase-like domain"/>
    <property type="match status" value="1"/>
</dbReference>
<feature type="active site" description="Proton donor" evidence="6">
    <location>
        <position position="284"/>
    </location>
</feature>
<feature type="coiled-coil region" evidence="7">
    <location>
        <begin position="504"/>
        <end position="531"/>
    </location>
</feature>
<keyword evidence="7" id="KW-0175">Coiled coil</keyword>
<accession>A0A174GJF4</accession>
<sequence>MKFLPKPKEVKLLTGEHALCYDGRIVLDGRLLGNGDTYAKVLQKGIQKETGMQYDIGYGVPGRKETGAIVLELDETRKSQQYVLQVTEEEIRIQGGDGAGVLYGVQTLCQMMHEYGALLPAVRIEDEPDLPVRGYYLDETRGRVLTLSYLKQVADRMAYYKLNQLQLYVEHTYLFSGLSEMWRDETPLTAEEIRELDAYCAKLHIELVPSIATFGHLYMLLSTKSYGDLCEFPDSWKEPFSFWDRMQHHTVDVSGGRAIELIKAMIEEYMALFATDKFNICADETFDLGKGKSKPLADEKGVHRLYIDYVKELCEFLVAKGKKPMFWGDIICAQPELIKELPEETVCLTWGYAAEQREHEAKVMAEAGARQYLCPGVGGWNQWMNLVENSYKNIARMCGYARKYHAEGVLNTDWGDCGHINQPDFSLPGMIYGAVFSWGDDTDSFEELNEQISRLAYGDRSGKFVSYMAKTAECSIFDWWDANVVYEEKVLGHPNNRNALFDARIQDEAKRAAAKETIAALKKELKKTAGALEESCRPMVPVLELTMEAIDIWNETGARMCDIELGKEKDETACAALAGRLETWFMKYKASWRSISKEGDLHHISEIVFWYADILRGRKPYEK</sequence>
<dbReference type="PANTHER" id="PTHR22600">
    <property type="entry name" value="BETA-HEXOSAMINIDASE"/>
    <property type="match status" value="1"/>
</dbReference>
<evidence type="ECO:0000313" key="10">
    <source>
        <dbReference type="EMBL" id="CUO61507.1"/>
    </source>
</evidence>
<dbReference type="Gene3D" id="3.30.379.10">
    <property type="entry name" value="Chitobiase/beta-hexosaminidase domain 2-like"/>
    <property type="match status" value="1"/>
</dbReference>
<evidence type="ECO:0000256" key="1">
    <source>
        <dbReference type="ARBA" id="ARBA00001231"/>
    </source>
</evidence>
<dbReference type="EMBL" id="CZAL01000001">
    <property type="protein sequence ID" value="CUO61507.1"/>
    <property type="molecule type" value="Genomic_DNA"/>
</dbReference>
<feature type="domain" description="Beta-hexosaminidase bacterial type N-terminal" evidence="9">
    <location>
        <begin position="4"/>
        <end position="126"/>
    </location>
</feature>
<reference evidence="10 11" key="1">
    <citation type="submission" date="2015-09" db="EMBL/GenBank/DDBJ databases">
        <authorList>
            <consortium name="Pathogen Informatics"/>
        </authorList>
    </citation>
    <scope>NUCLEOTIDE SEQUENCE [LARGE SCALE GENOMIC DNA]</scope>
    <source>
        <strain evidence="10 11">2789STDY5834885</strain>
    </source>
</reference>
<evidence type="ECO:0000256" key="6">
    <source>
        <dbReference type="PIRSR" id="PIRSR625705-1"/>
    </source>
</evidence>
<dbReference type="Proteomes" id="UP000095709">
    <property type="component" value="Unassembled WGS sequence"/>
</dbReference>
<dbReference type="InterPro" id="IPR029018">
    <property type="entry name" value="Hex-like_dom2"/>
</dbReference>
<evidence type="ECO:0000256" key="7">
    <source>
        <dbReference type="SAM" id="Coils"/>
    </source>
</evidence>
<dbReference type="GO" id="GO:0005975">
    <property type="term" value="P:carbohydrate metabolic process"/>
    <property type="evidence" value="ECO:0007669"/>
    <property type="project" value="InterPro"/>
</dbReference>
<keyword evidence="4 10" id="KW-0378">Hydrolase</keyword>
<dbReference type="InterPro" id="IPR015883">
    <property type="entry name" value="Glyco_hydro_20_cat"/>
</dbReference>
<name>A0A174GJF4_9FIRM</name>
<dbReference type="PRINTS" id="PR00738">
    <property type="entry name" value="GLHYDRLASE20"/>
</dbReference>
<evidence type="ECO:0000256" key="3">
    <source>
        <dbReference type="ARBA" id="ARBA00012663"/>
    </source>
</evidence>
<evidence type="ECO:0000259" key="9">
    <source>
        <dbReference type="Pfam" id="PF02838"/>
    </source>
</evidence>
<dbReference type="GO" id="GO:0030203">
    <property type="term" value="P:glycosaminoglycan metabolic process"/>
    <property type="evidence" value="ECO:0007669"/>
    <property type="project" value="TreeGrafter"/>
</dbReference>
<organism evidence="10 11">
    <name type="scientific">Fusicatenibacter saccharivorans</name>
    <dbReference type="NCBI Taxonomy" id="1150298"/>
    <lineage>
        <taxon>Bacteria</taxon>
        <taxon>Bacillati</taxon>
        <taxon>Bacillota</taxon>
        <taxon>Clostridia</taxon>
        <taxon>Lachnospirales</taxon>
        <taxon>Lachnospiraceae</taxon>
        <taxon>Fusicatenibacter</taxon>
    </lineage>
</organism>